<dbReference type="EMBL" id="KQ435874">
    <property type="protein sequence ID" value="KOX70221.1"/>
    <property type="molecule type" value="Genomic_DNA"/>
</dbReference>
<keyword evidence="2" id="KW-1185">Reference proteome</keyword>
<sequence>MKKNDSCSLLDAFVPSGRRRLDIAGMDDSRVVPNNEQCSRSQPLDFVNTSEIKGAQNATYTIVFVS</sequence>
<evidence type="ECO:0000313" key="2">
    <source>
        <dbReference type="Proteomes" id="UP000053105"/>
    </source>
</evidence>
<gene>
    <name evidence="1" type="ORF">WN51_05657</name>
</gene>
<dbReference type="Proteomes" id="UP000053105">
    <property type="component" value="Unassembled WGS sequence"/>
</dbReference>
<dbReference type="AlphaFoldDB" id="A0A0N0U3S9"/>
<name>A0A0N0U3S9_9HYME</name>
<protein>
    <submittedName>
        <fullName evidence="1">Uncharacterized protein</fullName>
    </submittedName>
</protein>
<proteinExistence type="predicted"/>
<accession>A0A0N0U3S9</accession>
<reference evidence="1 2" key="1">
    <citation type="submission" date="2015-07" db="EMBL/GenBank/DDBJ databases">
        <title>The genome of Melipona quadrifasciata.</title>
        <authorList>
            <person name="Pan H."/>
            <person name="Kapheim K."/>
        </authorList>
    </citation>
    <scope>NUCLEOTIDE SEQUENCE [LARGE SCALE GENOMIC DNA]</scope>
    <source>
        <strain evidence="1">0111107301</strain>
        <tissue evidence="1">Whole body</tissue>
    </source>
</reference>
<organism evidence="1 2">
    <name type="scientific">Melipona quadrifasciata</name>
    <dbReference type="NCBI Taxonomy" id="166423"/>
    <lineage>
        <taxon>Eukaryota</taxon>
        <taxon>Metazoa</taxon>
        <taxon>Ecdysozoa</taxon>
        <taxon>Arthropoda</taxon>
        <taxon>Hexapoda</taxon>
        <taxon>Insecta</taxon>
        <taxon>Pterygota</taxon>
        <taxon>Neoptera</taxon>
        <taxon>Endopterygota</taxon>
        <taxon>Hymenoptera</taxon>
        <taxon>Apocrita</taxon>
        <taxon>Aculeata</taxon>
        <taxon>Apoidea</taxon>
        <taxon>Anthophila</taxon>
        <taxon>Apidae</taxon>
        <taxon>Melipona</taxon>
    </lineage>
</organism>
<evidence type="ECO:0000313" key="1">
    <source>
        <dbReference type="EMBL" id="KOX70221.1"/>
    </source>
</evidence>